<dbReference type="PIRSF" id="PIRSF030066">
    <property type="entry name" value="UCP030066"/>
    <property type="match status" value="1"/>
</dbReference>
<dbReference type="InterPro" id="IPR016944">
    <property type="entry name" value="UCP030066"/>
</dbReference>
<feature type="transmembrane region" description="Helical" evidence="5">
    <location>
        <begin position="48"/>
        <end position="65"/>
    </location>
</feature>
<dbReference type="Proteomes" id="UP000232883">
    <property type="component" value="Chromosome"/>
</dbReference>
<keyword evidence="7" id="KW-1185">Reference proteome</keyword>
<sequence>METTPVIYWITTGLLAAAMTFSAYAYLTQPVMKATFEHLGYPAHFRRQLAVAKLLGAVLLIAPVGPLLEEWAYAGFAFTFISASVSHIAMSDPLSERVVPLVILVVLAVSYVTYHNGLL</sequence>
<evidence type="ECO:0000256" key="1">
    <source>
        <dbReference type="ARBA" id="ARBA00004141"/>
    </source>
</evidence>
<evidence type="ECO:0000256" key="3">
    <source>
        <dbReference type="ARBA" id="ARBA00022989"/>
    </source>
</evidence>
<feature type="transmembrane region" description="Helical" evidence="5">
    <location>
        <begin position="97"/>
        <end position="114"/>
    </location>
</feature>
<feature type="transmembrane region" description="Helical" evidence="5">
    <location>
        <begin position="71"/>
        <end position="90"/>
    </location>
</feature>
<dbReference type="AlphaFoldDB" id="A0A2K8YTN1"/>
<protein>
    <submittedName>
        <fullName evidence="6">DoxX family protein</fullName>
    </submittedName>
</protein>
<dbReference type="KEGG" id="spir:CWM47_03660"/>
<keyword evidence="4 5" id="KW-0472">Membrane</keyword>
<dbReference type="RefSeq" id="WP_100986418.1">
    <property type="nucleotide sequence ID" value="NZ_CP025096.1"/>
</dbReference>
<organism evidence="6 7">
    <name type="scientific">Spirosoma pollinicola</name>
    <dbReference type="NCBI Taxonomy" id="2057025"/>
    <lineage>
        <taxon>Bacteria</taxon>
        <taxon>Pseudomonadati</taxon>
        <taxon>Bacteroidota</taxon>
        <taxon>Cytophagia</taxon>
        <taxon>Cytophagales</taxon>
        <taxon>Cytophagaceae</taxon>
        <taxon>Spirosoma</taxon>
    </lineage>
</organism>
<feature type="transmembrane region" description="Helical" evidence="5">
    <location>
        <begin position="6"/>
        <end position="27"/>
    </location>
</feature>
<accession>A0A2K8YTN1</accession>
<evidence type="ECO:0000256" key="5">
    <source>
        <dbReference type="SAM" id="Phobius"/>
    </source>
</evidence>
<name>A0A2K8YTN1_9BACT</name>
<gene>
    <name evidence="6" type="ORF">CWM47_03660</name>
</gene>
<dbReference type="InterPro" id="IPR032808">
    <property type="entry name" value="DoxX"/>
</dbReference>
<dbReference type="OrthoDB" id="7960583at2"/>
<dbReference type="Pfam" id="PF13564">
    <property type="entry name" value="DoxX_2"/>
    <property type="match status" value="1"/>
</dbReference>
<evidence type="ECO:0000256" key="4">
    <source>
        <dbReference type="ARBA" id="ARBA00023136"/>
    </source>
</evidence>
<dbReference type="EMBL" id="CP025096">
    <property type="protein sequence ID" value="AUD00995.1"/>
    <property type="molecule type" value="Genomic_DNA"/>
</dbReference>
<keyword evidence="2 5" id="KW-0812">Transmembrane</keyword>
<evidence type="ECO:0000313" key="6">
    <source>
        <dbReference type="EMBL" id="AUD00995.1"/>
    </source>
</evidence>
<dbReference type="GO" id="GO:0016020">
    <property type="term" value="C:membrane"/>
    <property type="evidence" value="ECO:0007669"/>
    <property type="project" value="UniProtKB-SubCell"/>
</dbReference>
<reference evidence="6 7" key="1">
    <citation type="submission" date="2017-11" db="EMBL/GenBank/DDBJ databases">
        <title>Taxonomic description and genome sequences of Spirosoma HA7 sp. nov., isolated from pollen microhabitat of Corylus avellana.</title>
        <authorList>
            <person name="Ambika Manirajan B."/>
            <person name="Suarez C."/>
            <person name="Ratering S."/>
            <person name="Geissler-Plaum R."/>
            <person name="Cardinale M."/>
            <person name="Sylvia S."/>
        </authorList>
    </citation>
    <scope>NUCLEOTIDE SEQUENCE [LARGE SCALE GENOMIC DNA]</scope>
    <source>
        <strain evidence="6 7">HA7</strain>
    </source>
</reference>
<evidence type="ECO:0000313" key="7">
    <source>
        <dbReference type="Proteomes" id="UP000232883"/>
    </source>
</evidence>
<evidence type="ECO:0000256" key="2">
    <source>
        <dbReference type="ARBA" id="ARBA00022692"/>
    </source>
</evidence>
<keyword evidence="3 5" id="KW-1133">Transmembrane helix</keyword>
<proteinExistence type="predicted"/>
<comment type="subcellular location">
    <subcellularLocation>
        <location evidence="1">Membrane</location>
        <topology evidence="1">Multi-pass membrane protein</topology>
    </subcellularLocation>
</comment>